<gene>
    <name evidence="1" type="ORF">MVEN_00873300</name>
</gene>
<dbReference type="SUPFAM" id="SSF56112">
    <property type="entry name" value="Protein kinase-like (PK-like)"/>
    <property type="match status" value="1"/>
</dbReference>
<accession>A0A8H6YFW3</accession>
<sequence length="465" mass="52122">MVKKRYNFAAVQIPDSYYATDPKLRACLDMNQDPEPFEETQEADTHMFHRDHILQPASRLAAAYVTLGGLCNGVPFSQAAQDAISSLKFSLSVPSECRWLDDPHPSKPREAQLLIGEDKTHRVVEKLRPTIDAIVHGQSYEYPTSINGATRGIRGLTQVWSQMAASRNDGDPAAWINKLYASSQSDEGYHCFFKLVDEETMHISKWYSDSDSLEYTVAVLLYSLEQLYTHPDRRILPSSTADRNAASAMTVLSPSGAWLEQSVPAFPLFSILNFLWHTMRNIARALFGRASFHSTPLSLEVDPITLHVRLLRDNGPPILFDEVAGKGATGTALRSRAEKKILKFGSSHHILREALIYDKLAWCKDLAVPRYWGLYPFRAEQMAIILDDARSSIEINAMTREQRSNLANSIRKLHEVDVHHHDVFSNTVIDEEGTIRLVDFDQAELVPPGTACSSCDDRLPAGARA</sequence>
<dbReference type="OrthoDB" id="2934666at2759"/>
<protein>
    <recommendedName>
        <fullName evidence="3">Protein kinase domain-containing protein</fullName>
    </recommendedName>
</protein>
<evidence type="ECO:0000313" key="1">
    <source>
        <dbReference type="EMBL" id="KAF7358244.1"/>
    </source>
</evidence>
<dbReference type="AlphaFoldDB" id="A0A8H6YFW3"/>
<dbReference type="InterPro" id="IPR011009">
    <property type="entry name" value="Kinase-like_dom_sf"/>
</dbReference>
<dbReference type="Proteomes" id="UP000620124">
    <property type="component" value="Unassembled WGS sequence"/>
</dbReference>
<evidence type="ECO:0008006" key="3">
    <source>
        <dbReference type="Google" id="ProtNLM"/>
    </source>
</evidence>
<organism evidence="1 2">
    <name type="scientific">Mycena venus</name>
    <dbReference type="NCBI Taxonomy" id="2733690"/>
    <lineage>
        <taxon>Eukaryota</taxon>
        <taxon>Fungi</taxon>
        <taxon>Dikarya</taxon>
        <taxon>Basidiomycota</taxon>
        <taxon>Agaricomycotina</taxon>
        <taxon>Agaricomycetes</taxon>
        <taxon>Agaricomycetidae</taxon>
        <taxon>Agaricales</taxon>
        <taxon>Marasmiineae</taxon>
        <taxon>Mycenaceae</taxon>
        <taxon>Mycena</taxon>
    </lineage>
</organism>
<name>A0A8H6YFW3_9AGAR</name>
<proteinExistence type="predicted"/>
<comment type="caution">
    <text evidence="1">The sequence shown here is derived from an EMBL/GenBank/DDBJ whole genome shotgun (WGS) entry which is preliminary data.</text>
</comment>
<evidence type="ECO:0000313" key="2">
    <source>
        <dbReference type="Proteomes" id="UP000620124"/>
    </source>
</evidence>
<keyword evidence="2" id="KW-1185">Reference proteome</keyword>
<reference evidence="1" key="1">
    <citation type="submission" date="2020-05" db="EMBL/GenBank/DDBJ databases">
        <title>Mycena genomes resolve the evolution of fungal bioluminescence.</title>
        <authorList>
            <person name="Tsai I.J."/>
        </authorList>
    </citation>
    <scope>NUCLEOTIDE SEQUENCE</scope>
    <source>
        <strain evidence="1">CCC161011</strain>
    </source>
</reference>
<dbReference type="EMBL" id="JACAZI010000006">
    <property type="protein sequence ID" value="KAF7358244.1"/>
    <property type="molecule type" value="Genomic_DNA"/>
</dbReference>